<protein>
    <recommendedName>
        <fullName evidence="6">BTB domain-containing protein</fullName>
    </recommendedName>
</protein>
<dbReference type="SUPFAM" id="SSF49599">
    <property type="entry name" value="TRAF domain-like"/>
    <property type="match status" value="1"/>
</dbReference>
<feature type="region of interest" description="Disordered" evidence="1">
    <location>
        <begin position="37"/>
        <end position="62"/>
    </location>
</feature>
<dbReference type="InterPro" id="IPR008974">
    <property type="entry name" value="TRAF-like"/>
</dbReference>
<dbReference type="PROSITE" id="PS50097">
    <property type="entry name" value="BTB"/>
    <property type="match status" value="1"/>
</dbReference>
<evidence type="ECO:0000313" key="5">
    <source>
        <dbReference type="Proteomes" id="UP000005237"/>
    </source>
</evidence>
<organism evidence="4 5">
    <name type="scientific">Caenorhabditis japonica</name>
    <dbReference type="NCBI Taxonomy" id="281687"/>
    <lineage>
        <taxon>Eukaryota</taxon>
        <taxon>Metazoa</taxon>
        <taxon>Ecdysozoa</taxon>
        <taxon>Nematoda</taxon>
        <taxon>Chromadorea</taxon>
        <taxon>Rhabditida</taxon>
        <taxon>Rhabditina</taxon>
        <taxon>Rhabditomorpha</taxon>
        <taxon>Rhabditoidea</taxon>
        <taxon>Rhabditidae</taxon>
        <taxon>Peloderinae</taxon>
        <taxon>Caenorhabditis</taxon>
    </lineage>
</organism>
<evidence type="ECO:0000256" key="1">
    <source>
        <dbReference type="SAM" id="MobiDB-lite"/>
    </source>
</evidence>
<feature type="compositionally biased region" description="Basic and acidic residues" evidence="1">
    <location>
        <begin position="8"/>
        <end position="20"/>
    </location>
</feature>
<dbReference type="PROSITE" id="PS50144">
    <property type="entry name" value="MATH"/>
    <property type="match status" value="1"/>
</dbReference>
<name>A0A8R1HM69_CAEJA</name>
<dbReference type="Proteomes" id="UP000005237">
    <property type="component" value="Unassembled WGS sequence"/>
</dbReference>
<reference evidence="5" key="1">
    <citation type="submission" date="2010-08" db="EMBL/GenBank/DDBJ databases">
        <authorList>
            <consortium name="Caenorhabditis japonica Sequencing Consortium"/>
            <person name="Wilson R.K."/>
        </authorList>
    </citation>
    <scope>NUCLEOTIDE SEQUENCE [LARGE SCALE GENOMIC DNA]</scope>
    <source>
        <strain evidence="5">DF5081</strain>
    </source>
</reference>
<keyword evidence="5" id="KW-1185">Reference proteome</keyword>
<feature type="region of interest" description="Disordered" evidence="1">
    <location>
        <begin position="1"/>
        <end position="20"/>
    </location>
</feature>
<evidence type="ECO:0000313" key="4">
    <source>
        <dbReference type="EnsemblMetazoa" id="CJA05808.1"/>
    </source>
</evidence>
<dbReference type="Gene3D" id="3.30.710.10">
    <property type="entry name" value="Potassium Channel Kv1.1, Chain A"/>
    <property type="match status" value="1"/>
</dbReference>
<sequence>MSGMSNGPERENPEEVRHFDSELDALSISCACDPPSTAPRRLFSSPPKQSAPEQIDNGGPAPFDFDAYHQPKSTRTEGMLKLEIPNFPSLRSKVNTPFVYIGNLPWRLAAKTEKTKRTSDVKFFSVYIDCNPESESTLWSCDAVVEFRLVSKNRTHPPFSRQFTNKFNYNSNNWGFPSFMAWDEVNNSNFVRNDTITVTARVVVQKVLGVRNVPKYDFGAMQTNMCDMTLLINKQRLFVNKAYLALYSPVFYAMFFSNFQEREKTQVELEDVAIDEFRELLHVIYPCHKPVTVENVEYLLELGDKYEIQYVMDECERFLMSATTEEVPLITKLVWADQYLLAKLQDSCLRNIKCVADVKTIRMTEEFKNLSDATKAALLEKILKIVD</sequence>
<dbReference type="CDD" id="cd18186">
    <property type="entry name" value="BTB_POZ_ZBTB_KLHL-like"/>
    <property type="match status" value="1"/>
</dbReference>
<dbReference type="PANTHER" id="PTHR47022">
    <property type="entry name" value="BTB AND MATH DOMAIN-CONTAINING PROTEIN 36-RELATED"/>
    <property type="match status" value="1"/>
</dbReference>
<dbReference type="InterPro" id="IPR002083">
    <property type="entry name" value="MATH/TRAF_dom"/>
</dbReference>
<dbReference type="EnsemblMetazoa" id="CJA05808.1">
    <property type="protein sequence ID" value="CJA05808.1"/>
    <property type="gene ID" value="WBGene00125012"/>
</dbReference>
<evidence type="ECO:0000259" key="2">
    <source>
        <dbReference type="PROSITE" id="PS50097"/>
    </source>
</evidence>
<feature type="domain" description="BTB" evidence="2">
    <location>
        <begin position="226"/>
        <end position="285"/>
    </location>
</feature>
<dbReference type="InterPro" id="IPR000210">
    <property type="entry name" value="BTB/POZ_dom"/>
</dbReference>
<reference evidence="4" key="2">
    <citation type="submission" date="2022-06" db="UniProtKB">
        <authorList>
            <consortium name="EnsemblMetazoa"/>
        </authorList>
    </citation>
    <scope>IDENTIFICATION</scope>
    <source>
        <strain evidence="4">DF5081</strain>
    </source>
</reference>
<dbReference type="SMART" id="SM00225">
    <property type="entry name" value="BTB"/>
    <property type="match status" value="1"/>
</dbReference>
<dbReference type="PANTHER" id="PTHR47022:SF1">
    <property type="entry name" value="BTB AND MATH DOMAIN-CONTAINING PROTEIN 36-RELATED"/>
    <property type="match status" value="1"/>
</dbReference>
<dbReference type="Gene3D" id="2.60.210.10">
    <property type="entry name" value="Apoptosis, Tumor Necrosis Factor Receptor Associated Protein 2, Chain A"/>
    <property type="match status" value="1"/>
</dbReference>
<dbReference type="SUPFAM" id="SSF54695">
    <property type="entry name" value="POZ domain"/>
    <property type="match status" value="1"/>
</dbReference>
<accession>A0A8R1HM69</accession>
<dbReference type="InterPro" id="IPR011333">
    <property type="entry name" value="SKP1/BTB/POZ_sf"/>
</dbReference>
<dbReference type="AlphaFoldDB" id="A0A8R1HM69"/>
<dbReference type="Pfam" id="PF00917">
    <property type="entry name" value="MATH"/>
    <property type="match status" value="1"/>
</dbReference>
<proteinExistence type="predicted"/>
<feature type="domain" description="MATH" evidence="3">
    <location>
        <begin position="77"/>
        <end position="202"/>
    </location>
</feature>
<evidence type="ECO:0000259" key="3">
    <source>
        <dbReference type="PROSITE" id="PS50144"/>
    </source>
</evidence>
<evidence type="ECO:0008006" key="6">
    <source>
        <dbReference type="Google" id="ProtNLM"/>
    </source>
</evidence>
<dbReference type="Pfam" id="PF00651">
    <property type="entry name" value="BTB"/>
    <property type="match status" value="1"/>
</dbReference>
<dbReference type="SMART" id="SM00061">
    <property type="entry name" value="MATH"/>
    <property type="match status" value="1"/>
</dbReference>
<dbReference type="OMA" id="NYNSNNW"/>